<feature type="domain" description="Cdc23" evidence="9">
    <location>
        <begin position="8"/>
        <end position="386"/>
    </location>
</feature>
<organism evidence="10 11">
    <name type="scientific">Cinara cedri</name>
    <dbReference type="NCBI Taxonomy" id="506608"/>
    <lineage>
        <taxon>Eukaryota</taxon>
        <taxon>Metazoa</taxon>
        <taxon>Ecdysozoa</taxon>
        <taxon>Arthropoda</taxon>
        <taxon>Hexapoda</taxon>
        <taxon>Insecta</taxon>
        <taxon>Pterygota</taxon>
        <taxon>Neoptera</taxon>
        <taxon>Paraneoptera</taxon>
        <taxon>Hemiptera</taxon>
        <taxon>Sternorrhyncha</taxon>
        <taxon>Aphidomorpha</taxon>
        <taxon>Aphidoidea</taxon>
        <taxon>Aphididae</taxon>
        <taxon>Lachninae</taxon>
        <taxon>Cinara</taxon>
    </lineage>
</organism>
<keyword evidence="3" id="KW-0498">Mitosis</keyword>
<feature type="compositionally biased region" description="Acidic residues" evidence="8">
    <location>
        <begin position="149"/>
        <end position="161"/>
    </location>
</feature>
<evidence type="ECO:0000313" key="10">
    <source>
        <dbReference type="EMBL" id="VVC43647.1"/>
    </source>
</evidence>
<dbReference type="InterPro" id="IPR019734">
    <property type="entry name" value="TPR_rpt"/>
</dbReference>
<evidence type="ECO:0000256" key="8">
    <source>
        <dbReference type="SAM" id="MobiDB-lite"/>
    </source>
</evidence>
<dbReference type="GO" id="GO:0031145">
    <property type="term" value="P:anaphase-promoting complex-dependent catabolic process"/>
    <property type="evidence" value="ECO:0007669"/>
    <property type="project" value="TreeGrafter"/>
</dbReference>
<dbReference type="Gene3D" id="1.25.40.10">
    <property type="entry name" value="Tetratricopeptide repeat domain"/>
    <property type="match status" value="3"/>
</dbReference>
<reference evidence="10 11" key="1">
    <citation type="submission" date="2019-08" db="EMBL/GenBank/DDBJ databases">
        <authorList>
            <person name="Alioto T."/>
            <person name="Alioto T."/>
            <person name="Gomez Garrido J."/>
        </authorList>
    </citation>
    <scope>NUCLEOTIDE SEQUENCE [LARGE SCALE GENOMIC DNA]</scope>
</reference>
<dbReference type="Pfam" id="PF04049">
    <property type="entry name" value="ANAPC8"/>
    <property type="match status" value="1"/>
</dbReference>
<keyword evidence="4" id="KW-0833">Ubl conjugation pathway</keyword>
<keyword evidence="5 7" id="KW-0802">TPR repeat</keyword>
<dbReference type="SUPFAM" id="SSF48452">
    <property type="entry name" value="TPR-like"/>
    <property type="match status" value="2"/>
</dbReference>
<feature type="compositionally biased region" description="Basic residues" evidence="8">
    <location>
        <begin position="210"/>
        <end position="220"/>
    </location>
</feature>
<proteinExistence type="predicted"/>
<evidence type="ECO:0000256" key="6">
    <source>
        <dbReference type="ARBA" id="ARBA00023306"/>
    </source>
</evidence>
<keyword evidence="11" id="KW-1185">Reference proteome</keyword>
<protein>
    <submittedName>
        <fullName evidence="10">Tetratricopeptide repeat,Tetratricopeptide repeat-containing domain,Cdc23,Tetratricopeptide-like</fullName>
    </submittedName>
</protein>
<evidence type="ECO:0000256" key="7">
    <source>
        <dbReference type="PROSITE-ProRule" id="PRU00339"/>
    </source>
</evidence>
<dbReference type="InterPro" id="IPR011990">
    <property type="entry name" value="TPR-like_helical_dom_sf"/>
</dbReference>
<dbReference type="PANTHER" id="PTHR12558:SF10">
    <property type="entry name" value="CELL DIVISION CYCLE PROTEIN 23 HOMOLOG"/>
    <property type="match status" value="1"/>
</dbReference>
<sequence length="711" mass="83285">MYKEPTVIKAEVMYALQECRDRCLHHGTKFLSEILVTLKDIPPFFDCENEDSDSIRFEFEPAFTNLEDYLVYSKARSYFDLEDYPGCAHIAKYTNNSKSMFLHYMARYLSMHNESIYERTNIFDSYKPLNMRKFMELLDELLILNVYGSEDDSEEESEDEPQSQAPQPQASQSQVSQPPTLLLSEQTLKYLIKCTSTESVQQQEDYTTPKGRRCSRRSRSQRIEKATLTIGKKNSKVTKRNNTTKKVKVSSMSTTQSEINTLSVDYKESRNKREDPYLLWLTAVMLKKVDRCDEAVDLLVRAIRLQPCYWGAWIELSTMIKDMKMFDVLNRRLTLNNEYHWMHLLFIAHVLIEFQIIDRAVKIYNEILNSGHDAFQSWPYLHSQLAIAHHNKREISYSILSFSNIIKLDPYRIDNFDLLSNLMYVCDNREEIVVLSKHVASIDRYRQETLCVLGNMYSLKCDHNKSVLYFKKAVRMNPFNVTAWTLLGHEYIEMKNSYAAIVSYRQALKINIRDYRAWYGLGQIYELIKLPNYALFYFAHARELRPRDFRMLLALGEMFERTDRIYEALACYYKALHYDIDGTILFKLAKHYDKFGDNSNQTTREYFNALNKKAMKTAMKNKSDIELNLILSKIYLYLGHHNMDTQHYDKAISLAEKCRNLCIEMEESTSHCLEVLEHVSALINEVEARTGSDNNPGSTPGAKARRFLFAL</sequence>
<feature type="region of interest" description="Disordered" evidence="8">
    <location>
        <begin position="201"/>
        <end position="220"/>
    </location>
</feature>
<evidence type="ECO:0000256" key="1">
    <source>
        <dbReference type="ARBA" id="ARBA00022618"/>
    </source>
</evidence>
<keyword evidence="2" id="KW-0677">Repeat</keyword>
<evidence type="ECO:0000259" key="9">
    <source>
        <dbReference type="Pfam" id="PF04049"/>
    </source>
</evidence>
<dbReference type="InterPro" id="IPR007192">
    <property type="entry name" value="APC8"/>
</dbReference>
<dbReference type="Proteomes" id="UP000325440">
    <property type="component" value="Unassembled WGS sequence"/>
</dbReference>
<dbReference type="GO" id="GO:0005680">
    <property type="term" value="C:anaphase-promoting complex"/>
    <property type="evidence" value="ECO:0007669"/>
    <property type="project" value="InterPro"/>
</dbReference>
<evidence type="ECO:0000256" key="4">
    <source>
        <dbReference type="ARBA" id="ARBA00022786"/>
    </source>
</evidence>
<dbReference type="AlphaFoldDB" id="A0A5E4NQB5"/>
<dbReference type="GO" id="GO:0016567">
    <property type="term" value="P:protein ubiquitination"/>
    <property type="evidence" value="ECO:0007669"/>
    <property type="project" value="TreeGrafter"/>
</dbReference>
<dbReference type="EMBL" id="CABPRJ010002371">
    <property type="protein sequence ID" value="VVC43647.1"/>
    <property type="molecule type" value="Genomic_DNA"/>
</dbReference>
<dbReference type="GO" id="GO:0051301">
    <property type="term" value="P:cell division"/>
    <property type="evidence" value="ECO:0007669"/>
    <property type="project" value="UniProtKB-KW"/>
</dbReference>
<evidence type="ECO:0000313" key="11">
    <source>
        <dbReference type="Proteomes" id="UP000325440"/>
    </source>
</evidence>
<keyword evidence="1" id="KW-0132">Cell division</keyword>
<feature type="compositionally biased region" description="Low complexity" evidence="8">
    <location>
        <begin position="162"/>
        <end position="179"/>
    </location>
</feature>
<evidence type="ECO:0000256" key="2">
    <source>
        <dbReference type="ARBA" id="ARBA00022737"/>
    </source>
</evidence>
<dbReference type="OrthoDB" id="10262026at2759"/>
<evidence type="ECO:0000256" key="3">
    <source>
        <dbReference type="ARBA" id="ARBA00022776"/>
    </source>
</evidence>
<dbReference type="SMART" id="SM00028">
    <property type="entry name" value="TPR"/>
    <property type="match status" value="7"/>
</dbReference>
<feature type="repeat" description="TPR" evidence="7">
    <location>
        <begin position="481"/>
        <end position="514"/>
    </location>
</feature>
<feature type="repeat" description="TPR" evidence="7">
    <location>
        <begin position="515"/>
        <end position="548"/>
    </location>
</feature>
<feature type="region of interest" description="Disordered" evidence="8">
    <location>
        <begin position="149"/>
        <end position="179"/>
    </location>
</feature>
<dbReference type="Pfam" id="PF13181">
    <property type="entry name" value="TPR_8"/>
    <property type="match status" value="2"/>
</dbReference>
<keyword evidence="6" id="KW-0131">Cell cycle</keyword>
<accession>A0A5E4NQB5</accession>
<name>A0A5E4NQB5_9HEMI</name>
<gene>
    <name evidence="10" type="ORF">CINCED_3A006408</name>
</gene>
<feature type="repeat" description="TPR" evidence="7">
    <location>
        <begin position="447"/>
        <end position="480"/>
    </location>
</feature>
<dbReference type="GO" id="GO:0045842">
    <property type="term" value="P:positive regulation of mitotic metaphase/anaphase transition"/>
    <property type="evidence" value="ECO:0007669"/>
    <property type="project" value="TreeGrafter"/>
</dbReference>
<evidence type="ECO:0000256" key="5">
    <source>
        <dbReference type="ARBA" id="ARBA00022803"/>
    </source>
</evidence>
<dbReference type="PROSITE" id="PS50005">
    <property type="entry name" value="TPR"/>
    <property type="match status" value="3"/>
</dbReference>
<dbReference type="PANTHER" id="PTHR12558">
    <property type="entry name" value="CELL DIVISION CYCLE 16,23,27"/>
    <property type="match status" value="1"/>
</dbReference>